<name>A0A4Q7SBB2_9BURK</name>
<evidence type="ECO:0000259" key="6">
    <source>
        <dbReference type="Pfam" id="PF01694"/>
    </source>
</evidence>
<feature type="transmembrane region" description="Helical" evidence="5">
    <location>
        <begin position="143"/>
        <end position="162"/>
    </location>
</feature>
<dbReference type="RefSeq" id="WP_407923205.1">
    <property type="nucleotide sequence ID" value="NZ_SGXM01000001.1"/>
</dbReference>
<feature type="transmembrane region" description="Helical" evidence="5">
    <location>
        <begin position="93"/>
        <end position="111"/>
    </location>
</feature>
<evidence type="ECO:0000313" key="7">
    <source>
        <dbReference type="EMBL" id="RZT42612.1"/>
    </source>
</evidence>
<evidence type="ECO:0000256" key="5">
    <source>
        <dbReference type="SAM" id="Phobius"/>
    </source>
</evidence>
<dbReference type="AlphaFoldDB" id="A0A4Q7SBB2"/>
<keyword evidence="7" id="KW-0378">Hydrolase</keyword>
<keyword evidence="2 5" id="KW-0812">Transmembrane</keyword>
<dbReference type="InterPro" id="IPR035952">
    <property type="entry name" value="Rhomboid-like_sf"/>
</dbReference>
<feature type="domain" description="Peptidase S54 rhomboid" evidence="6">
    <location>
        <begin position="55"/>
        <end position="194"/>
    </location>
</feature>
<dbReference type="InterPro" id="IPR022764">
    <property type="entry name" value="Peptidase_S54_rhomboid_dom"/>
</dbReference>
<gene>
    <name evidence="7" type="ORF">EV147_1651</name>
</gene>
<feature type="transmembrane region" description="Helical" evidence="5">
    <location>
        <begin position="20"/>
        <end position="40"/>
    </location>
</feature>
<dbReference type="EMBL" id="SGXM01000001">
    <property type="protein sequence ID" value="RZT42612.1"/>
    <property type="molecule type" value="Genomic_DNA"/>
</dbReference>
<evidence type="ECO:0000313" key="8">
    <source>
        <dbReference type="Proteomes" id="UP000291078"/>
    </source>
</evidence>
<comment type="subcellular location">
    <subcellularLocation>
        <location evidence="1">Membrane</location>
        <topology evidence="1">Multi-pass membrane protein</topology>
    </subcellularLocation>
</comment>
<evidence type="ECO:0000256" key="2">
    <source>
        <dbReference type="ARBA" id="ARBA00022692"/>
    </source>
</evidence>
<evidence type="ECO:0000256" key="1">
    <source>
        <dbReference type="ARBA" id="ARBA00004141"/>
    </source>
</evidence>
<accession>A0A4Q7SBB2</accession>
<dbReference type="GO" id="GO:0016020">
    <property type="term" value="C:membrane"/>
    <property type="evidence" value="ECO:0007669"/>
    <property type="project" value="UniProtKB-SubCell"/>
</dbReference>
<proteinExistence type="predicted"/>
<keyword evidence="7" id="KW-0645">Protease</keyword>
<sequence length="206" mass="22524">MVLPEPTSPPPTRLPGWPAMLAASAAVAALAAAFTFVPWLHAHGMYLRHGVRFEGEWWRVLTSMWVHLGWKHYLADVAATVGLLLLAGRVARIREMLAVLVICGLVAQVALLRMPAVGWYGGLSGAAHGLALWTALRLLQEAGWPRVIGVVIAVVVLGKVWTEQSWLAALVFDPSWGFNVARGAHAAGAMAGLGCWLLQEWWWRRQ</sequence>
<dbReference type="Pfam" id="PF01694">
    <property type="entry name" value="Rhomboid"/>
    <property type="match status" value="1"/>
</dbReference>
<organism evidence="7 8">
    <name type="scientific">Cupriavidus agavae</name>
    <dbReference type="NCBI Taxonomy" id="1001822"/>
    <lineage>
        <taxon>Bacteria</taxon>
        <taxon>Pseudomonadati</taxon>
        <taxon>Pseudomonadota</taxon>
        <taxon>Betaproteobacteria</taxon>
        <taxon>Burkholderiales</taxon>
        <taxon>Burkholderiaceae</taxon>
        <taxon>Cupriavidus</taxon>
    </lineage>
</organism>
<comment type="caution">
    <text evidence="7">The sequence shown here is derived from an EMBL/GenBank/DDBJ whole genome shotgun (WGS) entry which is preliminary data.</text>
</comment>
<dbReference type="Proteomes" id="UP000291078">
    <property type="component" value="Unassembled WGS sequence"/>
</dbReference>
<evidence type="ECO:0000256" key="3">
    <source>
        <dbReference type="ARBA" id="ARBA00022989"/>
    </source>
</evidence>
<protein>
    <submittedName>
        <fullName evidence="7">Rhomboid family GlyGly-CTERM serine protease</fullName>
    </submittedName>
</protein>
<dbReference type="GO" id="GO:0006508">
    <property type="term" value="P:proteolysis"/>
    <property type="evidence" value="ECO:0007669"/>
    <property type="project" value="UniProtKB-KW"/>
</dbReference>
<keyword evidence="4 5" id="KW-0472">Membrane</keyword>
<evidence type="ECO:0000256" key="4">
    <source>
        <dbReference type="ARBA" id="ARBA00023136"/>
    </source>
</evidence>
<keyword evidence="3 5" id="KW-1133">Transmembrane helix</keyword>
<dbReference type="SUPFAM" id="SSF144091">
    <property type="entry name" value="Rhomboid-like"/>
    <property type="match status" value="1"/>
</dbReference>
<keyword evidence="8" id="KW-1185">Reference proteome</keyword>
<dbReference type="Gene3D" id="1.20.1540.10">
    <property type="entry name" value="Rhomboid-like"/>
    <property type="match status" value="1"/>
</dbReference>
<dbReference type="NCBIfam" id="TIGR03902">
    <property type="entry name" value="rhom_GG_sort"/>
    <property type="match status" value="1"/>
</dbReference>
<dbReference type="InterPro" id="IPR023826">
    <property type="entry name" value="Rhom-like_SP_proteobac"/>
</dbReference>
<reference evidence="7 8" key="1">
    <citation type="journal article" date="2015" name="Stand. Genomic Sci.">
        <title>Genomic Encyclopedia of Bacterial and Archaeal Type Strains, Phase III: the genomes of soil and plant-associated and newly described type strains.</title>
        <authorList>
            <person name="Whitman W.B."/>
            <person name="Woyke T."/>
            <person name="Klenk H.P."/>
            <person name="Zhou Y."/>
            <person name="Lilburn T.G."/>
            <person name="Beck B.J."/>
            <person name="De Vos P."/>
            <person name="Vandamme P."/>
            <person name="Eisen J.A."/>
            <person name="Garrity G."/>
            <person name="Hugenholtz P."/>
            <person name="Kyrpides N.C."/>
        </authorList>
    </citation>
    <scope>NUCLEOTIDE SEQUENCE [LARGE SCALE GENOMIC DNA]</scope>
    <source>
        <strain evidence="7 8">ASC-9842</strain>
    </source>
</reference>
<dbReference type="GO" id="GO:0004252">
    <property type="term" value="F:serine-type endopeptidase activity"/>
    <property type="evidence" value="ECO:0007669"/>
    <property type="project" value="InterPro"/>
</dbReference>